<keyword evidence="3" id="KW-0653">Protein transport</keyword>
<evidence type="ECO:0000313" key="4">
    <source>
        <dbReference type="EMBL" id="CDO94336.1"/>
    </source>
</evidence>
<comment type="similarity">
    <text evidence="1">Belongs to the VPS25 family.</text>
</comment>
<accession>A0A0A8L7W6</accession>
<keyword evidence="2" id="KW-0813">Transport</keyword>
<comment type="caution">
    <text evidence="4">The sequence shown here is derived from an EMBL/GenBank/DDBJ whole genome shotgun (WGS) entry which is preliminary data.</text>
</comment>
<evidence type="ECO:0000256" key="2">
    <source>
        <dbReference type="ARBA" id="ARBA00022448"/>
    </source>
</evidence>
<evidence type="ECO:0000256" key="3">
    <source>
        <dbReference type="ARBA" id="ARBA00022927"/>
    </source>
</evidence>
<dbReference type="PANTHER" id="PTHR13149:SF0">
    <property type="entry name" value="VACUOLAR PROTEIN-SORTING-ASSOCIATED PROTEIN 25"/>
    <property type="match status" value="1"/>
</dbReference>
<proteinExistence type="inferred from homology"/>
<dbReference type="SUPFAM" id="SSF46785">
    <property type="entry name" value="Winged helix' DNA-binding domain"/>
    <property type="match status" value="2"/>
</dbReference>
<gene>
    <name evidence="4" type="ORF">KLDO_g2606</name>
</gene>
<reference evidence="4 5" key="1">
    <citation type="submission" date="2014-03" db="EMBL/GenBank/DDBJ databases">
        <title>The genome of Kluyveromyces dobzhanskii.</title>
        <authorList>
            <person name="Nystedt B."/>
            <person name="Astrom S."/>
        </authorList>
    </citation>
    <scope>NUCLEOTIDE SEQUENCE [LARGE SCALE GENOMIC DNA]</scope>
    <source>
        <strain evidence="4 5">CBS 2104</strain>
    </source>
</reference>
<dbReference type="GO" id="GO:0000814">
    <property type="term" value="C:ESCRT II complex"/>
    <property type="evidence" value="ECO:0007669"/>
    <property type="project" value="InterPro"/>
</dbReference>
<dbReference type="GO" id="GO:0042803">
    <property type="term" value="F:protein homodimerization activity"/>
    <property type="evidence" value="ECO:0007669"/>
    <property type="project" value="TreeGrafter"/>
</dbReference>
<dbReference type="InterPro" id="IPR036390">
    <property type="entry name" value="WH_DNA-bd_sf"/>
</dbReference>
<protein>
    <submittedName>
        <fullName evidence="4">WGS project CCBQ000000000 data, contig 00106</fullName>
    </submittedName>
</protein>
<dbReference type="PANTHER" id="PTHR13149">
    <property type="entry name" value="VACUOLAR PROTEIN SORTING-ASSOCIATED PROTEIN VPS25"/>
    <property type="match status" value="1"/>
</dbReference>
<sequence>MSVATPQIYKFPPLYTPQTNKLIRKQQLQTWESIILQSCAQLSKWCIGRNGKVYNQATGELLLSIFENEEIQRSCNIEFQQEIWAFMLQNGTALQLKEFEDSNMMAILWESLDSWSSTILEWCETSGKLNQVITIYEICQSDENSSCKFYGMPTSFCLLVLQRLVDCHRATLLKDQGKVVGVKIV</sequence>
<evidence type="ECO:0000313" key="5">
    <source>
        <dbReference type="Proteomes" id="UP000031516"/>
    </source>
</evidence>
<dbReference type="GO" id="GO:0043328">
    <property type="term" value="P:protein transport to vacuole involved in ubiquitin-dependent protein catabolic process via the multivesicular body sorting pathway"/>
    <property type="evidence" value="ECO:0007669"/>
    <property type="project" value="TreeGrafter"/>
</dbReference>
<dbReference type="OrthoDB" id="245150at2759"/>
<dbReference type="InterPro" id="IPR014041">
    <property type="entry name" value="ESCRT-II_cplx_Vps25-sub_N"/>
</dbReference>
<evidence type="ECO:0000256" key="1">
    <source>
        <dbReference type="ARBA" id="ARBA00009674"/>
    </source>
</evidence>
<dbReference type="Pfam" id="PF05871">
    <property type="entry name" value="ESCRT-II"/>
    <property type="match status" value="1"/>
</dbReference>
<dbReference type="AlphaFoldDB" id="A0A0A8L7W6"/>
<dbReference type="GO" id="GO:0005198">
    <property type="term" value="F:structural molecule activity"/>
    <property type="evidence" value="ECO:0007669"/>
    <property type="project" value="TreeGrafter"/>
</dbReference>
<dbReference type="Gene3D" id="1.10.10.570">
    <property type="entry name" value="Winged helix' DNA-binding domain. Chain C. Domain 1"/>
    <property type="match status" value="1"/>
</dbReference>
<dbReference type="Proteomes" id="UP000031516">
    <property type="component" value="Unassembled WGS sequence"/>
</dbReference>
<dbReference type="InterPro" id="IPR036388">
    <property type="entry name" value="WH-like_DNA-bd_sf"/>
</dbReference>
<name>A0A0A8L7W6_9SACH</name>
<dbReference type="InterPro" id="IPR008570">
    <property type="entry name" value="ESCRT-II_cplx_Vps25-sub"/>
</dbReference>
<dbReference type="EMBL" id="CCBQ010000037">
    <property type="protein sequence ID" value="CDO94336.1"/>
    <property type="molecule type" value="Genomic_DNA"/>
</dbReference>
<keyword evidence="5" id="KW-1185">Reference proteome</keyword>
<dbReference type="Gene3D" id="1.10.10.10">
    <property type="entry name" value="Winged helix-like DNA-binding domain superfamily/Winged helix DNA-binding domain"/>
    <property type="match status" value="1"/>
</dbReference>
<organism evidence="4 5">
    <name type="scientific">Kluyveromyces dobzhanskii CBS 2104</name>
    <dbReference type="NCBI Taxonomy" id="1427455"/>
    <lineage>
        <taxon>Eukaryota</taxon>
        <taxon>Fungi</taxon>
        <taxon>Dikarya</taxon>
        <taxon>Ascomycota</taxon>
        <taxon>Saccharomycotina</taxon>
        <taxon>Saccharomycetes</taxon>
        <taxon>Saccharomycetales</taxon>
        <taxon>Saccharomycetaceae</taxon>
        <taxon>Kluyveromyces</taxon>
    </lineage>
</organism>